<evidence type="ECO:0000313" key="2">
    <source>
        <dbReference type="Proteomes" id="UP000294547"/>
    </source>
</evidence>
<dbReference type="Proteomes" id="UP000294547">
    <property type="component" value="Unassembled WGS sequence"/>
</dbReference>
<dbReference type="InterPro" id="IPR016155">
    <property type="entry name" value="Mopterin_synth/thiamin_S_b"/>
</dbReference>
<name>A0A4R6R9D8_9HYPH</name>
<sequence>MTAAAPGPAPLRVRLPAALVALFPDADRLVEIDAADVRGVVAALDRRWPGMGMRIADERPALRRHIAVVANGERLDLDARLEPGTDVWVLMAISGG</sequence>
<dbReference type="Gene3D" id="3.10.20.30">
    <property type="match status" value="1"/>
</dbReference>
<proteinExistence type="predicted"/>
<comment type="caution">
    <text evidence="1">The sequence shown here is derived from an EMBL/GenBank/DDBJ whole genome shotgun (WGS) entry which is preliminary data.</text>
</comment>
<organism evidence="1 2">
    <name type="scientific">Oharaeibacter diazotrophicus</name>
    <dbReference type="NCBI Taxonomy" id="1920512"/>
    <lineage>
        <taxon>Bacteria</taxon>
        <taxon>Pseudomonadati</taxon>
        <taxon>Pseudomonadota</taxon>
        <taxon>Alphaproteobacteria</taxon>
        <taxon>Hyphomicrobiales</taxon>
        <taxon>Pleomorphomonadaceae</taxon>
        <taxon>Oharaeibacter</taxon>
    </lineage>
</organism>
<dbReference type="SUPFAM" id="SSF54285">
    <property type="entry name" value="MoaD/ThiS"/>
    <property type="match status" value="1"/>
</dbReference>
<gene>
    <name evidence="1" type="ORF">EDD54_3722</name>
</gene>
<evidence type="ECO:0000313" key="1">
    <source>
        <dbReference type="EMBL" id="TDP82455.1"/>
    </source>
</evidence>
<accession>A0A4R6R9D8</accession>
<protein>
    <submittedName>
        <fullName evidence="1">Molybdopterin synthase subunit MoaD</fullName>
    </submittedName>
</protein>
<dbReference type="OrthoDB" id="9156098at2"/>
<dbReference type="EMBL" id="SNXY01000010">
    <property type="protein sequence ID" value="TDP82455.1"/>
    <property type="molecule type" value="Genomic_DNA"/>
</dbReference>
<keyword evidence="2" id="KW-1185">Reference proteome</keyword>
<dbReference type="InterPro" id="IPR012675">
    <property type="entry name" value="Beta-grasp_dom_sf"/>
</dbReference>
<dbReference type="RefSeq" id="WP_126539312.1">
    <property type="nucleotide sequence ID" value="NZ_BSPM01000007.1"/>
</dbReference>
<reference evidence="1 2" key="1">
    <citation type="submission" date="2019-03" db="EMBL/GenBank/DDBJ databases">
        <title>Genomic Encyclopedia of Type Strains, Phase IV (KMG-IV): sequencing the most valuable type-strain genomes for metagenomic binning, comparative biology and taxonomic classification.</title>
        <authorList>
            <person name="Goeker M."/>
        </authorList>
    </citation>
    <scope>NUCLEOTIDE SEQUENCE [LARGE SCALE GENOMIC DNA]</scope>
    <source>
        <strain evidence="1 2">DSM 102969</strain>
    </source>
</reference>
<dbReference type="AlphaFoldDB" id="A0A4R6R9D8"/>